<dbReference type="PANTHER" id="PTHR46687:SF1">
    <property type="entry name" value="PROTEIN DISPATCHED HOMOLOG 3"/>
    <property type="match status" value="1"/>
</dbReference>
<feature type="transmembrane region" description="Helical" evidence="20">
    <location>
        <begin position="1463"/>
        <end position="1486"/>
    </location>
</feature>
<evidence type="ECO:0000256" key="16">
    <source>
        <dbReference type="ARBA" id="ARBA00053790"/>
    </source>
</evidence>
<evidence type="ECO:0000256" key="12">
    <source>
        <dbReference type="ARBA" id="ARBA00023166"/>
    </source>
</evidence>
<keyword evidence="10" id="KW-0443">Lipid metabolism</keyword>
<keyword evidence="15" id="KW-0968">Cytoplasmic vesicle</keyword>
<protein>
    <recommendedName>
        <fullName evidence="17">Protein dispatched homolog 3</fullName>
    </recommendedName>
    <alternativeName>
        <fullName evidence="18">Patched domain-containing protein 2</fullName>
    </alternativeName>
</protein>
<dbReference type="Pfam" id="PF03176">
    <property type="entry name" value="MMPL"/>
    <property type="match status" value="1"/>
</dbReference>
<feature type="transmembrane region" description="Helical" evidence="20">
    <location>
        <begin position="605"/>
        <end position="622"/>
    </location>
</feature>
<evidence type="ECO:0000256" key="5">
    <source>
        <dbReference type="ARBA" id="ARBA00022548"/>
    </source>
</evidence>
<feature type="signal peptide" evidence="21">
    <location>
        <begin position="1"/>
        <end position="30"/>
    </location>
</feature>
<evidence type="ECO:0000256" key="8">
    <source>
        <dbReference type="ARBA" id="ARBA00022824"/>
    </source>
</evidence>
<keyword evidence="6 20" id="KW-0812">Transmembrane</keyword>
<feature type="transmembrane region" description="Helical" evidence="20">
    <location>
        <begin position="656"/>
        <end position="680"/>
    </location>
</feature>
<dbReference type="InterPro" id="IPR000731">
    <property type="entry name" value="SSD"/>
</dbReference>
<dbReference type="InterPro" id="IPR053958">
    <property type="entry name" value="HMGCR/SNAP/NPC1-like_SSD"/>
</dbReference>
<comment type="subcellular location">
    <subcellularLocation>
        <location evidence="2">Cytoplasmic vesicle membrane</location>
        <topology evidence="2">Multi-pass membrane protein</topology>
    </subcellularLocation>
    <subcellularLocation>
        <location evidence="3">Endoplasmic reticulum membrane</location>
        <topology evidence="3">Multi-pass membrane protein</topology>
    </subcellularLocation>
    <subcellularLocation>
        <location evidence="1">Nucleus membrane</location>
        <topology evidence="1">Multi-pass membrane protein</topology>
    </subcellularLocation>
</comment>
<evidence type="ECO:0000256" key="3">
    <source>
        <dbReference type="ARBA" id="ARBA00004477"/>
    </source>
</evidence>
<dbReference type="EMBL" id="KN122257">
    <property type="protein sequence ID" value="KFO31598.1"/>
    <property type="molecule type" value="Genomic_DNA"/>
</dbReference>
<keyword evidence="8" id="KW-0256">Endoplasmic reticulum</keyword>
<keyword evidence="5" id="KW-0153">Cholesterol metabolism</keyword>
<dbReference type="Pfam" id="PF12349">
    <property type="entry name" value="Sterol-sensing"/>
    <property type="match status" value="1"/>
</dbReference>
<keyword evidence="24" id="KW-1185">Reference proteome</keyword>
<sequence length="1534" mass="168610">MGSLSAGTLVLWPLESALTVLWRMAPPCKALPNVFKAGWSHWGVLCPLTDLAGLAMGPLTLGADGKNQPGPLAVWHWLLMSGQAHVGAWSFPDSVFIAGFIKLLLSFFSVMWRLLQESRSLMGLGLKAYAVQAGMGGARDAFSRRAQWTMDSEDDPLLQDVWLEEEQEEEEATGESFKGTQESGPRPRAGGQCCWQRWTFPSRPPASGFWSTLGWAFTNPCCAGLVLFLGCSIPMALSAFMFLYYPPLDIDISYNAFEIRNHEASQRFDALALALKSQFGSWGRNRRDLADFTSETLQRLISEQLQQLHLGNRSRQASRAPRAFPGDTWDTMAAQNPTANRSGRLRREAPPLKDLVANQSNASRDLPTDSNGRHQPSTPPPTVAASNQSRARRGASRWDYSRTYVSANTQTHAHWRIELIFLARGDAERNIFTSERLVTIHEIERKIMDHPGFREFCWKPHEVLKDLPLGSYSYCSPPSSLMTYFFPTERGGKIYYDGMGQDLADIRGSLELAMTHPEFYWYVDEGLSADNLKSSLLRSEILFGAPLPNYYSVDDRWEEQRAKFQSFVVTYVAMLAKQSTSKVQVLYGGTDLFDYEVRRTFNNDMLLAFISSSCIAALVYILTSCSVFLSFFGIASIGLSCLVALFLYHVVFGIQYLGILNGVAAFVIVGIGVDDVFVFINTYRQAAHLEDPQLRMIHTIQTAGKATFFTSLTTAAAYAANIFSQIPAVHDFGLFMSLIVSCCWLAVLFTMPAALGLWGLYLAPLESSCRASCHQKCGRKSSLHFPGDVFATPERAGDSPAQGPMPYLDDDIPLLNVDEEPVSLELGDVSLVSVPTSSLQPAPDPDSRGQLLGQLQELLHHWVLWSAVKSRWVIVGLFSSTLILSLVFASRLRPASRAPLLFRPDTNIQVLLDLKYNLSAEGISCITCSGLFQEKPHSLQTNTRTSLEKKKRGSGASWASRPEATLQDTVSTVYVSKVKSKGHPTVYRLSLNASVPTPWQAVSPGDGEVPSFQVYRAPFGDFTKKLTACMSTVGLLQAASPSRKWMVTTLACDAKRGWKFDFSFYVAAKEQQHTRKLYFAQSHKPPFHGRVCMAPPGCLLSSSPDGPTRGFFYVPSEKVPRARLSATFGFNPCVNTGCGKPAVRPLVDTGAMVFVVFGIIGINRTRQVDNHVIGDPGSVIYDSSFDLFKEIGHLCRLCKAIASNMELVKPGGAQCLPSGYSISAFLRMLHPECKELPEPNLLPGQLSHGAVGVKEGRVQWISMAFESTTYKGKSSFQTYSDYLRWESFLQQQLQAFPEGSALHRGFQTCEHWKQIFMEIIGVQSALFGLVLSLLICVAAVAVFTTHILLLLPVLLSILGIVCLVVTIMYWSGWEMGAVEAISLSILVGSSVDYCVHLVEGYLLAGENLPSHQAEDPGAQRQWRTLEAVRHVGVAIVSSALTTVIATVPLFFCVIAPFAKFGKIVALNTAVSILYTLTVSTALLGVMAPGSFTRTRTSFLKALGAVLLAGALGLGACLVLLHSGYKIPLPSGTAL</sequence>
<reference evidence="23 24" key="1">
    <citation type="submission" date="2013-11" db="EMBL/GenBank/DDBJ databases">
        <title>The Damaraland mole rat (Fukomys damarensis) genome and evolution of African mole rats.</title>
        <authorList>
            <person name="Gladyshev V.N."/>
            <person name="Fang X."/>
        </authorList>
    </citation>
    <scope>NUCLEOTIDE SEQUENCE [LARGE SCALE GENOMIC DNA]</scope>
    <source>
        <tissue evidence="23">Liver</tissue>
    </source>
</reference>
<keyword evidence="12" id="KW-1207">Sterol metabolism</keyword>
<evidence type="ECO:0000256" key="11">
    <source>
        <dbReference type="ARBA" id="ARBA00023136"/>
    </source>
</evidence>
<feature type="chain" id="PRO_5001871791" description="Protein dispatched homolog 3" evidence="21">
    <location>
        <begin position="31"/>
        <end position="1534"/>
    </location>
</feature>
<dbReference type="InterPro" id="IPR042480">
    <property type="entry name" value="DISP3"/>
</dbReference>
<dbReference type="GO" id="GO:0031965">
    <property type="term" value="C:nuclear membrane"/>
    <property type="evidence" value="ECO:0007669"/>
    <property type="project" value="UniProtKB-SubCell"/>
</dbReference>
<evidence type="ECO:0000256" key="13">
    <source>
        <dbReference type="ARBA" id="ARBA00023221"/>
    </source>
</evidence>
<evidence type="ECO:0000256" key="7">
    <source>
        <dbReference type="ARBA" id="ARBA00022782"/>
    </source>
</evidence>
<feature type="transmembrane region" description="Helical" evidence="20">
    <location>
        <begin position="97"/>
        <end position="115"/>
    </location>
</feature>
<keyword evidence="14" id="KW-0539">Nucleus</keyword>
<evidence type="ECO:0000256" key="14">
    <source>
        <dbReference type="ARBA" id="ARBA00023242"/>
    </source>
</evidence>
<dbReference type="GO" id="GO:0005789">
    <property type="term" value="C:endoplasmic reticulum membrane"/>
    <property type="evidence" value="ECO:0007669"/>
    <property type="project" value="UniProtKB-SubCell"/>
</dbReference>
<feature type="compositionally biased region" description="Polar residues" evidence="19">
    <location>
        <begin position="357"/>
        <end position="376"/>
    </location>
</feature>
<evidence type="ECO:0000256" key="1">
    <source>
        <dbReference type="ARBA" id="ARBA00004232"/>
    </source>
</evidence>
<dbReference type="SUPFAM" id="SSF82866">
    <property type="entry name" value="Multidrug efflux transporter AcrB transmembrane domain"/>
    <property type="match status" value="2"/>
</dbReference>
<feature type="domain" description="SSD" evidence="22">
    <location>
        <begin position="652"/>
        <end position="757"/>
    </location>
</feature>
<dbReference type="GO" id="GO:0008203">
    <property type="term" value="P:cholesterol metabolic process"/>
    <property type="evidence" value="ECO:0007669"/>
    <property type="project" value="UniProtKB-KW"/>
</dbReference>
<dbReference type="InterPro" id="IPR053954">
    <property type="entry name" value="DUF7023"/>
</dbReference>
<feature type="region of interest" description="Disordered" evidence="19">
    <location>
        <begin position="939"/>
        <end position="958"/>
    </location>
</feature>
<dbReference type="PROSITE" id="PS50156">
    <property type="entry name" value="SSD"/>
    <property type="match status" value="1"/>
</dbReference>
<dbReference type="FunFam" id="1.20.1640.10:FF:000022">
    <property type="entry name" value="Dispatched RND transporter family member 3"/>
    <property type="match status" value="1"/>
</dbReference>
<feature type="transmembrane region" description="Helical" evidence="20">
    <location>
        <begin position="872"/>
        <end position="889"/>
    </location>
</feature>
<organism evidence="23 24">
    <name type="scientific">Fukomys damarensis</name>
    <name type="common">Damaraland mole rat</name>
    <name type="synonym">Cryptomys damarensis</name>
    <dbReference type="NCBI Taxonomy" id="885580"/>
    <lineage>
        <taxon>Eukaryota</taxon>
        <taxon>Metazoa</taxon>
        <taxon>Chordata</taxon>
        <taxon>Craniata</taxon>
        <taxon>Vertebrata</taxon>
        <taxon>Euteleostomi</taxon>
        <taxon>Mammalia</taxon>
        <taxon>Eutheria</taxon>
        <taxon>Euarchontoglires</taxon>
        <taxon>Glires</taxon>
        <taxon>Rodentia</taxon>
        <taxon>Hystricomorpha</taxon>
        <taxon>Bathyergidae</taxon>
        <taxon>Fukomys</taxon>
    </lineage>
</organism>
<evidence type="ECO:0000256" key="10">
    <source>
        <dbReference type="ARBA" id="ARBA00023098"/>
    </source>
</evidence>
<dbReference type="InterPro" id="IPR004869">
    <property type="entry name" value="MMPL_dom"/>
</dbReference>
<feature type="transmembrane region" description="Helical" evidence="20">
    <location>
        <begin position="629"/>
        <end position="650"/>
    </location>
</feature>
<keyword evidence="13" id="KW-0753">Steroid metabolism</keyword>
<evidence type="ECO:0000256" key="6">
    <source>
        <dbReference type="ARBA" id="ARBA00022692"/>
    </source>
</evidence>
<evidence type="ECO:0000256" key="2">
    <source>
        <dbReference type="ARBA" id="ARBA00004439"/>
    </source>
</evidence>
<dbReference type="Gene3D" id="1.20.1640.10">
    <property type="entry name" value="Multidrug efflux transporter AcrB transmembrane domain"/>
    <property type="match status" value="2"/>
</dbReference>
<feature type="transmembrane region" description="Helical" evidence="20">
    <location>
        <begin position="225"/>
        <end position="245"/>
    </location>
</feature>
<keyword evidence="11 20" id="KW-0472">Membrane</keyword>
<evidence type="ECO:0000313" key="24">
    <source>
        <dbReference type="Proteomes" id="UP000028990"/>
    </source>
</evidence>
<gene>
    <name evidence="23" type="ORF">H920_06984</name>
</gene>
<dbReference type="PANTHER" id="PTHR46687">
    <property type="entry name" value="PROTEIN DISPATCHED HOMOLOG 3"/>
    <property type="match status" value="1"/>
</dbReference>
<evidence type="ECO:0000256" key="21">
    <source>
        <dbReference type="SAM" id="SignalP"/>
    </source>
</evidence>
<evidence type="ECO:0000256" key="4">
    <source>
        <dbReference type="ARBA" id="ARBA00005585"/>
    </source>
</evidence>
<evidence type="ECO:0000256" key="18">
    <source>
        <dbReference type="ARBA" id="ARBA00074986"/>
    </source>
</evidence>
<keyword evidence="9 20" id="KW-1133">Transmembrane helix</keyword>
<name>A0A091DM94_FUKDA</name>
<proteinExistence type="inferred from homology"/>
<evidence type="ECO:0000256" key="17">
    <source>
        <dbReference type="ARBA" id="ARBA00067563"/>
    </source>
</evidence>
<dbReference type="FunFam" id="1.20.1640.10:FF:000015">
    <property type="entry name" value="Dispatched RND transporter family member 3"/>
    <property type="match status" value="1"/>
</dbReference>
<feature type="transmembrane region" description="Helical" evidence="20">
    <location>
        <begin position="1320"/>
        <end position="1343"/>
    </location>
</feature>
<evidence type="ECO:0000256" key="19">
    <source>
        <dbReference type="SAM" id="MobiDB-lite"/>
    </source>
</evidence>
<feature type="region of interest" description="Disordered" evidence="19">
    <location>
        <begin position="169"/>
        <end position="190"/>
    </location>
</feature>
<feature type="transmembrane region" description="Helical" evidence="20">
    <location>
        <begin position="1431"/>
        <end position="1457"/>
    </location>
</feature>
<evidence type="ECO:0000256" key="9">
    <source>
        <dbReference type="ARBA" id="ARBA00022989"/>
    </source>
</evidence>
<keyword evidence="21" id="KW-0732">Signal</keyword>
<feature type="transmembrane region" description="Helical" evidence="20">
    <location>
        <begin position="1349"/>
        <end position="1370"/>
    </location>
</feature>
<keyword evidence="7" id="KW-0221">Differentiation</keyword>
<dbReference type="GO" id="GO:0030154">
    <property type="term" value="P:cell differentiation"/>
    <property type="evidence" value="ECO:0007669"/>
    <property type="project" value="UniProtKB-KW"/>
</dbReference>
<feature type="transmembrane region" description="Helical" evidence="20">
    <location>
        <begin position="1498"/>
        <end position="1520"/>
    </location>
</feature>
<feature type="region of interest" description="Disordered" evidence="19">
    <location>
        <begin position="311"/>
        <end position="395"/>
    </location>
</feature>
<comment type="function">
    <text evidence="16">Plays a role in neuronal proliferation and differentiation. Plays a role in the accumulation of cellular cholesterol. Involved in intracellular lipid droplet formation. May contribute to cholesterol homeostasis in neuronal cells.</text>
</comment>
<evidence type="ECO:0000256" key="15">
    <source>
        <dbReference type="ARBA" id="ARBA00023329"/>
    </source>
</evidence>
<dbReference type="Pfam" id="PF22894">
    <property type="entry name" value="DUF7023"/>
    <property type="match status" value="1"/>
</dbReference>
<comment type="similarity">
    <text evidence="4">Belongs to the patched family.</text>
</comment>
<dbReference type="STRING" id="885580.ENSFDAP00000004358"/>
<feature type="transmembrane region" description="Helical" evidence="20">
    <location>
        <begin position="732"/>
        <end position="758"/>
    </location>
</feature>
<evidence type="ECO:0000259" key="22">
    <source>
        <dbReference type="PROSITE" id="PS50156"/>
    </source>
</evidence>
<evidence type="ECO:0000313" key="23">
    <source>
        <dbReference type="EMBL" id="KFO31598.1"/>
    </source>
</evidence>
<dbReference type="Proteomes" id="UP000028990">
    <property type="component" value="Unassembled WGS sequence"/>
</dbReference>
<accession>A0A091DM94</accession>
<evidence type="ECO:0000256" key="20">
    <source>
        <dbReference type="SAM" id="Phobius"/>
    </source>
</evidence>
<dbReference type="GO" id="GO:0030659">
    <property type="term" value="C:cytoplasmic vesicle membrane"/>
    <property type="evidence" value="ECO:0007669"/>
    <property type="project" value="UniProtKB-SubCell"/>
</dbReference>
<dbReference type="eggNOG" id="KOG3664">
    <property type="taxonomic scope" value="Eukaryota"/>
</dbReference>